<gene>
    <name evidence="4" type="ORF">PSON_ATCC_30995.1.T0630128</name>
</gene>
<feature type="domain" description="RING-type" evidence="3">
    <location>
        <begin position="347"/>
        <end position="386"/>
    </location>
</feature>
<comment type="caution">
    <text evidence="4">The sequence shown here is derived from an EMBL/GenBank/DDBJ whole genome shotgun (WGS) entry which is preliminary data.</text>
</comment>
<keyword evidence="1" id="KW-0862">Zinc</keyword>
<keyword evidence="5" id="KW-1185">Reference proteome</keyword>
<dbReference type="AlphaFoldDB" id="A0A8S1NSV5"/>
<feature type="transmembrane region" description="Helical" evidence="2">
    <location>
        <begin position="123"/>
        <end position="140"/>
    </location>
</feature>
<keyword evidence="1" id="KW-0863">Zinc-finger</keyword>
<name>A0A8S1NSV5_9CILI</name>
<dbReference type="GO" id="GO:0008270">
    <property type="term" value="F:zinc ion binding"/>
    <property type="evidence" value="ECO:0007669"/>
    <property type="project" value="UniProtKB-KW"/>
</dbReference>
<evidence type="ECO:0000259" key="3">
    <source>
        <dbReference type="PROSITE" id="PS50089"/>
    </source>
</evidence>
<dbReference type="PROSITE" id="PS50089">
    <property type="entry name" value="ZF_RING_2"/>
    <property type="match status" value="1"/>
</dbReference>
<dbReference type="Pfam" id="PF13920">
    <property type="entry name" value="zf-C3HC4_3"/>
    <property type="match status" value="1"/>
</dbReference>
<keyword evidence="2" id="KW-1133">Transmembrane helix</keyword>
<dbReference type="OrthoDB" id="3045089at2759"/>
<dbReference type="PANTHER" id="PTHR12109:SF5">
    <property type="entry name" value="RING-TYPE DOMAIN-CONTAINING PROTEIN"/>
    <property type="match status" value="1"/>
</dbReference>
<feature type="transmembrane region" description="Helical" evidence="2">
    <location>
        <begin position="152"/>
        <end position="174"/>
    </location>
</feature>
<keyword evidence="1" id="KW-0479">Metal-binding</keyword>
<proteinExistence type="predicted"/>
<feature type="transmembrane region" description="Helical" evidence="2">
    <location>
        <begin position="232"/>
        <end position="253"/>
    </location>
</feature>
<keyword evidence="2" id="KW-0812">Transmembrane</keyword>
<dbReference type="EMBL" id="CAJJDN010000063">
    <property type="protein sequence ID" value="CAD8094910.1"/>
    <property type="molecule type" value="Genomic_DNA"/>
</dbReference>
<protein>
    <recommendedName>
        <fullName evidence="3">RING-type domain-containing protein</fullName>
    </recommendedName>
</protein>
<feature type="transmembrane region" description="Helical" evidence="2">
    <location>
        <begin position="195"/>
        <end position="220"/>
    </location>
</feature>
<dbReference type="PANTHER" id="PTHR12109">
    <property type="entry name" value="RING FINGER PROTEIN 141-RELATED"/>
    <property type="match status" value="1"/>
</dbReference>
<sequence length="414" mass="48572">MQKDDVEFTLKCFCFKYLYQNLFILLFTLFQYKSAPMALPLLLTILNEIVQLLKFTEGKTQKKFDHLIHILLQIYLIIIYYLDLNYYIYCNIFLILSFILNISHSKSSEYQFEHSTMIRLTIIFYRFCLIISVLCITLKLNSYVNWSWTQAFWWYWMFLSGLVGTTITILLILISKIISIYNRQQILNYKSEIKTLIWILYISTVSSLIAGVWIINTLNILGVDLDVEFGDYIMYILISFNVLIFSVISKYLFIDIVQFVLSLNQIESPESSPNSPCQNKNQKIKKEPTKAQIFLQKFSSAYFREIKDPEIVKLKFTNHNEIDTERNTNNRNVQKSQDAQQQSNSKCIICCEKPSNAVLMNCGHGGICYQCAIQMAQKSKECFLCRQNIQEIYEIAEKDASMLKRVISKTKIYV</sequence>
<evidence type="ECO:0000256" key="2">
    <source>
        <dbReference type="SAM" id="Phobius"/>
    </source>
</evidence>
<dbReference type="Proteomes" id="UP000692954">
    <property type="component" value="Unassembled WGS sequence"/>
</dbReference>
<reference evidence="4" key="1">
    <citation type="submission" date="2021-01" db="EMBL/GenBank/DDBJ databases">
        <authorList>
            <consortium name="Genoscope - CEA"/>
            <person name="William W."/>
        </authorList>
    </citation>
    <scope>NUCLEOTIDE SEQUENCE</scope>
</reference>
<dbReference type="InterPro" id="IPR047126">
    <property type="entry name" value="RNF141-like"/>
</dbReference>
<evidence type="ECO:0000256" key="1">
    <source>
        <dbReference type="PROSITE-ProRule" id="PRU00175"/>
    </source>
</evidence>
<evidence type="ECO:0000313" key="4">
    <source>
        <dbReference type="EMBL" id="CAD8094910.1"/>
    </source>
</evidence>
<organism evidence="4 5">
    <name type="scientific">Paramecium sonneborni</name>
    <dbReference type="NCBI Taxonomy" id="65129"/>
    <lineage>
        <taxon>Eukaryota</taxon>
        <taxon>Sar</taxon>
        <taxon>Alveolata</taxon>
        <taxon>Ciliophora</taxon>
        <taxon>Intramacronucleata</taxon>
        <taxon>Oligohymenophorea</taxon>
        <taxon>Peniculida</taxon>
        <taxon>Parameciidae</taxon>
        <taxon>Paramecium</taxon>
    </lineage>
</organism>
<evidence type="ECO:0000313" key="5">
    <source>
        <dbReference type="Proteomes" id="UP000692954"/>
    </source>
</evidence>
<dbReference type="SMART" id="SM00184">
    <property type="entry name" value="RING"/>
    <property type="match status" value="1"/>
</dbReference>
<dbReference type="InterPro" id="IPR001841">
    <property type="entry name" value="Znf_RING"/>
</dbReference>
<accession>A0A8S1NSV5</accession>
<keyword evidence="2" id="KW-0472">Membrane</keyword>